<gene>
    <name evidence="6" type="ORF">IAA69_01540</name>
</gene>
<feature type="domain" description="ABC transporter" evidence="5">
    <location>
        <begin position="23"/>
        <end position="263"/>
    </location>
</feature>
<accession>A0A9D0ZYH2</accession>
<dbReference type="GO" id="GO:0005524">
    <property type="term" value="F:ATP binding"/>
    <property type="evidence" value="ECO:0007669"/>
    <property type="project" value="UniProtKB-KW"/>
</dbReference>
<reference evidence="6" key="2">
    <citation type="journal article" date="2021" name="PeerJ">
        <title>Extensive microbial diversity within the chicken gut microbiome revealed by metagenomics and culture.</title>
        <authorList>
            <person name="Gilroy R."/>
            <person name="Ravi A."/>
            <person name="Getino M."/>
            <person name="Pursley I."/>
            <person name="Horton D.L."/>
            <person name="Alikhan N.F."/>
            <person name="Baker D."/>
            <person name="Gharbi K."/>
            <person name="Hall N."/>
            <person name="Watson M."/>
            <person name="Adriaenssens E.M."/>
            <person name="Foster-Nyarko E."/>
            <person name="Jarju S."/>
            <person name="Secka A."/>
            <person name="Antonio M."/>
            <person name="Oren A."/>
            <person name="Chaudhuri R.R."/>
            <person name="La Ragione R."/>
            <person name="Hildebrand F."/>
            <person name="Pallen M.J."/>
        </authorList>
    </citation>
    <scope>NUCLEOTIDE SEQUENCE</scope>
    <source>
        <strain evidence="6">ChiGjej1B1-2707</strain>
    </source>
</reference>
<evidence type="ECO:0000313" key="7">
    <source>
        <dbReference type="Proteomes" id="UP000824261"/>
    </source>
</evidence>
<dbReference type="PROSITE" id="PS50893">
    <property type="entry name" value="ABC_TRANSPORTER_2"/>
    <property type="match status" value="1"/>
</dbReference>
<comment type="caution">
    <text evidence="6">The sequence shown here is derived from an EMBL/GenBank/DDBJ whole genome shotgun (WGS) entry which is preliminary data.</text>
</comment>
<dbReference type="SMART" id="SM00382">
    <property type="entry name" value="AAA"/>
    <property type="match status" value="1"/>
</dbReference>
<evidence type="ECO:0000256" key="3">
    <source>
        <dbReference type="ARBA" id="ARBA00022741"/>
    </source>
</evidence>
<name>A0A9D0ZYH2_9ACTN</name>
<dbReference type="EMBL" id="DVGB01000016">
    <property type="protein sequence ID" value="HIR00945.1"/>
    <property type="molecule type" value="Genomic_DNA"/>
</dbReference>
<dbReference type="Pfam" id="PF00005">
    <property type="entry name" value="ABC_tran"/>
    <property type="match status" value="1"/>
</dbReference>
<sequence length="279" mass="30039">MIDANGEKTALSALSASAAVPMLELTDAVVRRAGKDILAVSSFALAEGESMALLGPNGAGKSTFVKLITREVFPLHRDVAPVVFRGKERCTLQEVKQALGVVSATMQDEITVHVPVIEIVCGGLFGTLGVPRQYTVTEEGRTRALAALALLGVAELAERDVMTLSSGQARRVLIARALVNDPDILVFDEPCTGLDPQGMYYVRQSMRTLAQEGKTLILVTHYPEDVIPEIGRIVMIKDGLVFADGPKCELLTSERMSALFDVPLTVQEAGGYYTLSSRY</sequence>
<organism evidence="6 7">
    <name type="scientific">Candidatus Aveggerthella stercoripullorum</name>
    <dbReference type="NCBI Taxonomy" id="2840688"/>
    <lineage>
        <taxon>Bacteria</taxon>
        <taxon>Bacillati</taxon>
        <taxon>Actinomycetota</taxon>
        <taxon>Coriobacteriia</taxon>
        <taxon>Eggerthellales</taxon>
        <taxon>Eggerthellaceae</taxon>
        <taxon>Eggerthellaceae incertae sedis</taxon>
        <taxon>Candidatus Aveggerthella</taxon>
    </lineage>
</organism>
<evidence type="ECO:0000256" key="2">
    <source>
        <dbReference type="ARBA" id="ARBA00022448"/>
    </source>
</evidence>
<protein>
    <submittedName>
        <fullName evidence="6">ATP-binding cassette domain-containing protein</fullName>
    </submittedName>
</protein>
<dbReference type="InterPro" id="IPR050153">
    <property type="entry name" value="Metal_Ion_Import_ABC"/>
</dbReference>
<evidence type="ECO:0000313" key="6">
    <source>
        <dbReference type="EMBL" id="HIR00945.1"/>
    </source>
</evidence>
<dbReference type="InterPro" id="IPR017871">
    <property type="entry name" value="ABC_transporter-like_CS"/>
</dbReference>
<dbReference type="PROSITE" id="PS00211">
    <property type="entry name" value="ABC_TRANSPORTER_1"/>
    <property type="match status" value="1"/>
</dbReference>
<evidence type="ECO:0000256" key="1">
    <source>
        <dbReference type="ARBA" id="ARBA00005417"/>
    </source>
</evidence>
<dbReference type="Proteomes" id="UP000824261">
    <property type="component" value="Unassembled WGS sequence"/>
</dbReference>
<dbReference type="InterPro" id="IPR003439">
    <property type="entry name" value="ABC_transporter-like_ATP-bd"/>
</dbReference>
<dbReference type="PANTHER" id="PTHR42734:SF5">
    <property type="entry name" value="IRON TRANSPORT SYSTEM ATP-BINDING PROTEIN HI_0361-RELATED"/>
    <property type="match status" value="1"/>
</dbReference>
<comment type="similarity">
    <text evidence="1">Belongs to the ABC transporter superfamily.</text>
</comment>
<dbReference type="PANTHER" id="PTHR42734">
    <property type="entry name" value="METAL TRANSPORT SYSTEM ATP-BINDING PROTEIN TM_0124-RELATED"/>
    <property type="match status" value="1"/>
</dbReference>
<dbReference type="GO" id="GO:0016887">
    <property type="term" value="F:ATP hydrolysis activity"/>
    <property type="evidence" value="ECO:0007669"/>
    <property type="project" value="InterPro"/>
</dbReference>
<dbReference type="InterPro" id="IPR027417">
    <property type="entry name" value="P-loop_NTPase"/>
</dbReference>
<dbReference type="InterPro" id="IPR003593">
    <property type="entry name" value="AAA+_ATPase"/>
</dbReference>
<evidence type="ECO:0000259" key="5">
    <source>
        <dbReference type="PROSITE" id="PS50893"/>
    </source>
</evidence>
<dbReference type="SUPFAM" id="SSF52540">
    <property type="entry name" value="P-loop containing nucleoside triphosphate hydrolases"/>
    <property type="match status" value="1"/>
</dbReference>
<keyword evidence="3" id="KW-0547">Nucleotide-binding</keyword>
<dbReference type="Gene3D" id="3.40.50.300">
    <property type="entry name" value="P-loop containing nucleotide triphosphate hydrolases"/>
    <property type="match status" value="1"/>
</dbReference>
<evidence type="ECO:0000256" key="4">
    <source>
        <dbReference type="ARBA" id="ARBA00022840"/>
    </source>
</evidence>
<proteinExistence type="inferred from homology"/>
<keyword evidence="2" id="KW-0813">Transport</keyword>
<dbReference type="AlphaFoldDB" id="A0A9D0ZYH2"/>
<reference evidence="6" key="1">
    <citation type="submission" date="2020-10" db="EMBL/GenBank/DDBJ databases">
        <authorList>
            <person name="Gilroy R."/>
        </authorList>
    </citation>
    <scope>NUCLEOTIDE SEQUENCE</scope>
    <source>
        <strain evidence="6">ChiGjej1B1-2707</strain>
    </source>
</reference>
<keyword evidence="4 6" id="KW-0067">ATP-binding</keyword>